<reference evidence="3 4" key="1">
    <citation type="submission" date="2022-12" db="EMBL/GenBank/DDBJ databases">
        <authorList>
            <person name="Mo P."/>
        </authorList>
    </citation>
    <scope>NUCLEOTIDE SEQUENCE [LARGE SCALE GENOMIC DNA]</scope>
    <source>
        <strain evidence="3 4">HUAS 2-6</strain>
    </source>
</reference>
<dbReference type="Proteomes" id="UP001212326">
    <property type="component" value="Chromosome"/>
</dbReference>
<evidence type="ECO:0000313" key="4">
    <source>
        <dbReference type="Proteomes" id="UP001212326"/>
    </source>
</evidence>
<name>A0ABY7P4K2_9ACTN</name>
<dbReference type="RefSeq" id="WP_270082542.1">
    <property type="nucleotide sequence ID" value="NZ_CP115300.1"/>
</dbReference>
<protein>
    <submittedName>
        <fullName evidence="3">Low molecular weight phosphatase family protein</fullName>
    </submittedName>
</protein>
<dbReference type="Gene3D" id="3.40.50.2300">
    <property type="match status" value="1"/>
</dbReference>
<accession>A0ABY7P4K2</accession>
<dbReference type="EMBL" id="CP115300">
    <property type="protein sequence ID" value="WBO64904.1"/>
    <property type="molecule type" value="Genomic_DNA"/>
</dbReference>
<keyword evidence="4" id="KW-1185">Reference proteome</keyword>
<organism evidence="3 4">
    <name type="scientific">Streptomyces camelliae</name>
    <dbReference type="NCBI Taxonomy" id="3004093"/>
    <lineage>
        <taxon>Bacteria</taxon>
        <taxon>Bacillati</taxon>
        <taxon>Actinomycetota</taxon>
        <taxon>Actinomycetes</taxon>
        <taxon>Kitasatosporales</taxon>
        <taxon>Streptomycetaceae</taxon>
        <taxon>Streptomyces</taxon>
    </lineage>
</organism>
<sequence length="188" mass="19806">MTVFHLLFVCTGNMYRSPIAERLLPLHLGPAADGFRIGSAGTMARPGTPMSPDSVTMIEGLGGQASGFATRRLSAELIGSADLVLGLAREHREAAVQLLPTALRRCFTLEEFVRLTRERSVVNGPRAAVAQAAVARGRTSPAAPGADDIEDPDGRPLAELRDCAARIDQALRHVAAALTAGQDLLLSG</sequence>
<dbReference type="InterPro" id="IPR036196">
    <property type="entry name" value="Ptyr_pPase_sf"/>
</dbReference>
<evidence type="ECO:0000256" key="1">
    <source>
        <dbReference type="SAM" id="MobiDB-lite"/>
    </source>
</evidence>
<feature type="domain" description="Phosphotyrosine protein phosphatase I" evidence="2">
    <location>
        <begin position="4"/>
        <end position="177"/>
    </location>
</feature>
<dbReference type="SMART" id="SM00226">
    <property type="entry name" value="LMWPc"/>
    <property type="match status" value="1"/>
</dbReference>
<evidence type="ECO:0000313" key="3">
    <source>
        <dbReference type="EMBL" id="WBO64904.1"/>
    </source>
</evidence>
<feature type="region of interest" description="Disordered" evidence="1">
    <location>
        <begin position="135"/>
        <end position="155"/>
    </location>
</feature>
<dbReference type="Pfam" id="PF01451">
    <property type="entry name" value="LMWPc"/>
    <property type="match status" value="1"/>
</dbReference>
<dbReference type="SUPFAM" id="SSF52788">
    <property type="entry name" value="Phosphotyrosine protein phosphatases I"/>
    <property type="match status" value="1"/>
</dbReference>
<dbReference type="InterPro" id="IPR023485">
    <property type="entry name" value="Ptyr_pPase"/>
</dbReference>
<evidence type="ECO:0000259" key="2">
    <source>
        <dbReference type="SMART" id="SM00226"/>
    </source>
</evidence>
<gene>
    <name evidence="3" type="ORF">O1G22_19730</name>
</gene>
<proteinExistence type="predicted"/>